<protein>
    <submittedName>
        <fullName evidence="1">Uncharacterized protein</fullName>
    </submittedName>
</protein>
<dbReference type="Proteomes" id="UP001320159">
    <property type="component" value="Unassembled WGS sequence"/>
</dbReference>
<evidence type="ECO:0000313" key="2">
    <source>
        <dbReference type="Proteomes" id="UP001320159"/>
    </source>
</evidence>
<comment type="caution">
    <text evidence="1">The sequence shown here is derived from an EMBL/GenBank/DDBJ whole genome shotgun (WGS) entry which is preliminary data.</text>
</comment>
<reference evidence="1 2" key="1">
    <citation type="submission" date="2017-11" db="EMBL/GenBank/DDBJ databases">
        <title>Isolation and Characterization of Family Methanocellaceae Species from Potential Methane Hydrate Area Offshore Southwestern Taiwan.</title>
        <authorList>
            <person name="Zhang W.-L."/>
            <person name="Chen W.-C."/>
            <person name="Lai M.-C."/>
            <person name="Chen S.-C."/>
        </authorList>
    </citation>
    <scope>NUCLEOTIDE SEQUENCE [LARGE SCALE GENOMIC DNA]</scope>
    <source>
        <strain evidence="1 2">CWC-04</strain>
    </source>
</reference>
<name>A0AAP2RFI7_9EURY</name>
<evidence type="ECO:0000313" key="1">
    <source>
        <dbReference type="EMBL" id="MCD1295655.1"/>
    </source>
</evidence>
<dbReference type="InterPro" id="IPR024093">
    <property type="entry name" value="Uncharacterised_MTH865"/>
</dbReference>
<keyword evidence="2" id="KW-1185">Reference proteome</keyword>
<accession>A0AAP2RFI7</accession>
<dbReference type="SUPFAM" id="SSF69025">
    <property type="entry name" value="Hypothetical protein MTH865"/>
    <property type="match status" value="1"/>
</dbReference>
<dbReference type="InterPro" id="IPR036825">
    <property type="entry name" value="MTH865-like_sf"/>
</dbReference>
<dbReference type="Gene3D" id="1.10.238.80">
    <property type="entry name" value="MTH865-like"/>
    <property type="match status" value="1"/>
</dbReference>
<dbReference type="Pfam" id="PF07747">
    <property type="entry name" value="MTH865"/>
    <property type="match status" value="1"/>
</dbReference>
<sequence>MVEKSSLITGEESAPKEIAEIDELKILLVDQMRKAEVKFPIRNKDELKRIYPMGTPQTCIYKGKEVSIHDLIESLEESSFPINNVGDAATLLTSKCLR</sequence>
<dbReference type="AlphaFoldDB" id="A0AAP2RFI7"/>
<dbReference type="EMBL" id="PGCK01000010">
    <property type="protein sequence ID" value="MCD1295655.1"/>
    <property type="molecule type" value="Genomic_DNA"/>
</dbReference>
<dbReference type="RefSeq" id="WP_230742512.1">
    <property type="nucleotide sequence ID" value="NZ_PGCK01000010.1"/>
</dbReference>
<organism evidence="1 2">
    <name type="scientific">Methanooceanicella nereidis</name>
    <dbReference type="NCBI Taxonomy" id="2052831"/>
    <lineage>
        <taxon>Archaea</taxon>
        <taxon>Methanobacteriati</taxon>
        <taxon>Methanobacteriota</taxon>
        <taxon>Stenosarchaea group</taxon>
        <taxon>Methanomicrobia</taxon>
        <taxon>Methanocellales</taxon>
        <taxon>Methanocellaceae</taxon>
        <taxon>Methanooceanicella</taxon>
    </lineage>
</organism>
<gene>
    <name evidence="1" type="ORF">CUJ83_11670</name>
</gene>
<proteinExistence type="predicted"/>